<protein>
    <submittedName>
        <fullName evidence="1">Uncharacterized protein</fullName>
    </submittedName>
</protein>
<dbReference type="AlphaFoldDB" id="A0A4Y9ZIC4"/>
<accession>A0A4Y9ZIC4</accession>
<dbReference type="Proteomes" id="UP000298061">
    <property type="component" value="Unassembled WGS sequence"/>
</dbReference>
<gene>
    <name evidence="1" type="ORF">EWM64_g10419</name>
</gene>
<reference evidence="1 2" key="1">
    <citation type="submission" date="2019-02" db="EMBL/GenBank/DDBJ databases">
        <title>Genome sequencing of the rare red list fungi Hericium alpestre (H. flagellum).</title>
        <authorList>
            <person name="Buettner E."/>
            <person name="Kellner H."/>
        </authorList>
    </citation>
    <scope>NUCLEOTIDE SEQUENCE [LARGE SCALE GENOMIC DNA]</scope>
    <source>
        <strain evidence="1 2">DSM 108284</strain>
    </source>
</reference>
<evidence type="ECO:0000313" key="2">
    <source>
        <dbReference type="Proteomes" id="UP000298061"/>
    </source>
</evidence>
<name>A0A4Y9ZIC4_9AGAM</name>
<evidence type="ECO:0000313" key="1">
    <source>
        <dbReference type="EMBL" id="TFY73593.1"/>
    </source>
</evidence>
<sequence length="121" mass="13846">MLPFFQCLSLNLTDIATSIKNAVKHLSTSLNGVESRTRDRICVLAQGRVIDRHGMEMRMHQQILSHIAHARTRLRSVEARAQAVQWKQPHVMREMCSMNGLRNLTSHICTRFSSHPVPPIH</sequence>
<keyword evidence="2" id="KW-1185">Reference proteome</keyword>
<proteinExistence type="predicted"/>
<organism evidence="1 2">
    <name type="scientific">Hericium alpestre</name>
    <dbReference type="NCBI Taxonomy" id="135208"/>
    <lineage>
        <taxon>Eukaryota</taxon>
        <taxon>Fungi</taxon>
        <taxon>Dikarya</taxon>
        <taxon>Basidiomycota</taxon>
        <taxon>Agaricomycotina</taxon>
        <taxon>Agaricomycetes</taxon>
        <taxon>Russulales</taxon>
        <taxon>Hericiaceae</taxon>
        <taxon>Hericium</taxon>
    </lineage>
</organism>
<comment type="caution">
    <text evidence="1">The sequence shown here is derived from an EMBL/GenBank/DDBJ whole genome shotgun (WGS) entry which is preliminary data.</text>
</comment>
<dbReference type="EMBL" id="SFCI01002714">
    <property type="protein sequence ID" value="TFY73593.1"/>
    <property type="molecule type" value="Genomic_DNA"/>
</dbReference>